<evidence type="ECO:0000256" key="3">
    <source>
        <dbReference type="SAM" id="MobiDB-lite"/>
    </source>
</evidence>
<dbReference type="SUPFAM" id="SSF52058">
    <property type="entry name" value="L domain-like"/>
    <property type="match status" value="1"/>
</dbReference>
<evidence type="ECO:0000313" key="4">
    <source>
        <dbReference type="EnsemblMetazoa" id="ACUA007916-PA"/>
    </source>
</evidence>
<evidence type="ECO:0000313" key="5">
    <source>
        <dbReference type="Proteomes" id="UP000075883"/>
    </source>
</evidence>
<dbReference type="AlphaFoldDB" id="A0A182M2L1"/>
<keyword evidence="2" id="KW-0677">Repeat</keyword>
<protein>
    <recommendedName>
        <fullName evidence="6">Leucine rich immune protein (Short)</fullName>
    </recommendedName>
</protein>
<sequence>MVDVNLSYNKLLTIKFTDFTDMHRLERLNLSNNQLLELNLGPSTIQTLLILDVRHNHLLFVVNNRKQFDTLEELYLDHNSIVTLKLSTNNTLQSLTLSNNDWDCKNLEKLFQNVSRSLVGDSDQSCKQGYQLEHDLCCKVSTKKPYLDRLIQYNIETNVGNKHQRAEGRCSSYDTITRHQYLDSFVIEREAETNQLRNDIVQIDPNKSQIDQMLNDLRSEIDHYLRRYRETNDGLMHPKANLRKLFKHLKSRRTFKEQETQSRILDAQRKMQDVETMTQANADLQIELETKKLTTFLLTNDNPVSDVEDENDDDGDCEAKS</sequence>
<dbReference type="PANTHER" id="PTHR24366:SF96">
    <property type="entry name" value="LEUCINE RICH REPEAT CONTAINING 53"/>
    <property type="match status" value="1"/>
</dbReference>
<organism evidence="4 5">
    <name type="scientific">Anopheles culicifacies</name>
    <dbReference type="NCBI Taxonomy" id="139723"/>
    <lineage>
        <taxon>Eukaryota</taxon>
        <taxon>Metazoa</taxon>
        <taxon>Ecdysozoa</taxon>
        <taxon>Arthropoda</taxon>
        <taxon>Hexapoda</taxon>
        <taxon>Insecta</taxon>
        <taxon>Pterygota</taxon>
        <taxon>Neoptera</taxon>
        <taxon>Endopterygota</taxon>
        <taxon>Diptera</taxon>
        <taxon>Nematocera</taxon>
        <taxon>Culicoidea</taxon>
        <taxon>Culicidae</taxon>
        <taxon>Anophelinae</taxon>
        <taxon>Anopheles</taxon>
        <taxon>culicifacies species complex</taxon>
    </lineage>
</organism>
<dbReference type="Gene3D" id="1.20.5.110">
    <property type="match status" value="1"/>
</dbReference>
<dbReference type="Proteomes" id="UP000075883">
    <property type="component" value="Unassembled WGS sequence"/>
</dbReference>
<reference evidence="5" key="1">
    <citation type="submission" date="2013-09" db="EMBL/GenBank/DDBJ databases">
        <title>The Genome Sequence of Anopheles culicifacies species A.</title>
        <authorList>
            <consortium name="The Broad Institute Genomics Platform"/>
            <person name="Neafsey D.E."/>
            <person name="Besansky N."/>
            <person name="Howell P."/>
            <person name="Walton C."/>
            <person name="Young S.K."/>
            <person name="Zeng Q."/>
            <person name="Gargeya S."/>
            <person name="Fitzgerald M."/>
            <person name="Haas B."/>
            <person name="Abouelleil A."/>
            <person name="Allen A.W."/>
            <person name="Alvarado L."/>
            <person name="Arachchi H.M."/>
            <person name="Berlin A.M."/>
            <person name="Chapman S.B."/>
            <person name="Gainer-Dewar J."/>
            <person name="Goldberg J."/>
            <person name="Griggs A."/>
            <person name="Gujja S."/>
            <person name="Hansen M."/>
            <person name="Howarth C."/>
            <person name="Imamovic A."/>
            <person name="Ireland A."/>
            <person name="Larimer J."/>
            <person name="McCowan C."/>
            <person name="Murphy C."/>
            <person name="Pearson M."/>
            <person name="Poon T.W."/>
            <person name="Priest M."/>
            <person name="Roberts A."/>
            <person name="Saif S."/>
            <person name="Shea T."/>
            <person name="Sisk P."/>
            <person name="Sykes S."/>
            <person name="Wortman J."/>
            <person name="Nusbaum C."/>
            <person name="Birren B."/>
        </authorList>
    </citation>
    <scope>NUCLEOTIDE SEQUENCE [LARGE SCALE GENOMIC DNA]</scope>
    <source>
        <strain evidence="5">A-37</strain>
    </source>
</reference>
<reference evidence="4" key="2">
    <citation type="submission" date="2020-05" db="UniProtKB">
        <authorList>
            <consortium name="EnsemblMetazoa"/>
        </authorList>
    </citation>
    <scope>IDENTIFICATION</scope>
    <source>
        <strain evidence="4">A-37</strain>
    </source>
</reference>
<dbReference type="InterPro" id="IPR032675">
    <property type="entry name" value="LRR_dom_sf"/>
</dbReference>
<evidence type="ECO:0000256" key="1">
    <source>
        <dbReference type="ARBA" id="ARBA00022614"/>
    </source>
</evidence>
<dbReference type="Gene3D" id="1.20.5.340">
    <property type="match status" value="1"/>
</dbReference>
<dbReference type="Gene3D" id="3.80.10.10">
    <property type="entry name" value="Ribonuclease Inhibitor"/>
    <property type="match status" value="1"/>
</dbReference>
<proteinExistence type="predicted"/>
<feature type="region of interest" description="Disordered" evidence="3">
    <location>
        <begin position="301"/>
        <end position="321"/>
    </location>
</feature>
<dbReference type="EnsemblMetazoa" id="ACUA007916-RA">
    <property type="protein sequence ID" value="ACUA007916-PA"/>
    <property type="gene ID" value="ACUA007916"/>
</dbReference>
<name>A0A182M2L1_9DIPT</name>
<feature type="compositionally biased region" description="Acidic residues" evidence="3">
    <location>
        <begin position="306"/>
        <end position="321"/>
    </location>
</feature>
<accession>A0A182M2L1</accession>
<evidence type="ECO:0000256" key="2">
    <source>
        <dbReference type="ARBA" id="ARBA00022737"/>
    </source>
</evidence>
<keyword evidence="1" id="KW-0433">Leucine-rich repeat</keyword>
<dbReference type="VEuPathDB" id="VectorBase:ACUA007916"/>
<evidence type="ECO:0008006" key="6">
    <source>
        <dbReference type="Google" id="ProtNLM"/>
    </source>
</evidence>
<keyword evidence="5" id="KW-1185">Reference proteome</keyword>
<dbReference type="EMBL" id="AXCM01014946">
    <property type="status" value="NOT_ANNOTATED_CDS"/>
    <property type="molecule type" value="Genomic_DNA"/>
</dbReference>
<dbReference type="PANTHER" id="PTHR24366">
    <property type="entry name" value="IG(IMMUNOGLOBULIN) AND LRR(LEUCINE RICH REPEAT) DOMAINS"/>
    <property type="match status" value="1"/>
</dbReference>